<reference evidence="3" key="2">
    <citation type="submission" date="2020-09" db="EMBL/GenBank/DDBJ databases">
        <authorList>
            <person name="Sun Q."/>
            <person name="Zhou Y."/>
        </authorList>
    </citation>
    <scope>NUCLEOTIDE SEQUENCE</scope>
    <source>
        <strain evidence="3">CGMCC 1.15388</strain>
    </source>
</reference>
<dbReference type="InterPro" id="IPR010031">
    <property type="entry name" value="FAD_lactone_oxidase-like"/>
</dbReference>
<dbReference type="GO" id="GO:0071949">
    <property type="term" value="F:FAD binding"/>
    <property type="evidence" value="ECO:0007669"/>
    <property type="project" value="InterPro"/>
</dbReference>
<dbReference type="Pfam" id="PF01565">
    <property type="entry name" value="FAD_binding_4"/>
    <property type="match status" value="1"/>
</dbReference>
<dbReference type="Gene3D" id="3.30.43.10">
    <property type="entry name" value="Uridine Diphospho-n-acetylenolpyruvylglucosamine Reductase, domain 2"/>
    <property type="match status" value="1"/>
</dbReference>
<dbReference type="PROSITE" id="PS51387">
    <property type="entry name" value="FAD_PCMH"/>
    <property type="match status" value="1"/>
</dbReference>
<dbReference type="PANTHER" id="PTHR43762:SF1">
    <property type="entry name" value="D-ARABINONO-1,4-LACTONE OXIDASE"/>
    <property type="match status" value="1"/>
</dbReference>
<reference evidence="3" key="1">
    <citation type="journal article" date="2014" name="Int. J. Syst. Evol. Microbiol.">
        <title>Complete genome sequence of Corynebacterium casei LMG S-19264T (=DSM 44701T), isolated from a smear-ripened cheese.</title>
        <authorList>
            <consortium name="US DOE Joint Genome Institute (JGI-PGF)"/>
            <person name="Walter F."/>
            <person name="Albersmeier A."/>
            <person name="Kalinowski J."/>
            <person name="Ruckert C."/>
        </authorList>
    </citation>
    <scope>NUCLEOTIDE SEQUENCE</scope>
    <source>
        <strain evidence="3">CGMCC 1.15388</strain>
    </source>
</reference>
<dbReference type="InterPro" id="IPR016166">
    <property type="entry name" value="FAD-bd_PCMH"/>
</dbReference>
<dbReference type="EMBL" id="BMIS01000001">
    <property type="protein sequence ID" value="GGE58919.1"/>
    <property type="molecule type" value="Genomic_DNA"/>
</dbReference>
<dbReference type="InterPro" id="IPR016171">
    <property type="entry name" value="Vanillyl_alc_oxidase_C-sub2"/>
</dbReference>
<dbReference type="GO" id="GO:0016020">
    <property type="term" value="C:membrane"/>
    <property type="evidence" value="ECO:0007669"/>
    <property type="project" value="InterPro"/>
</dbReference>
<protein>
    <submittedName>
        <fullName evidence="3">Xylitol oxidase</fullName>
    </submittedName>
</protein>
<dbReference type="InterPro" id="IPR006094">
    <property type="entry name" value="Oxid_FAD_bind_N"/>
</dbReference>
<gene>
    <name evidence="3" type="ORF">GCM10011401_02050</name>
</gene>
<name>A0A917AKV1_9MICC</name>
<dbReference type="PANTHER" id="PTHR43762">
    <property type="entry name" value="L-GULONOLACTONE OXIDASE"/>
    <property type="match status" value="1"/>
</dbReference>
<dbReference type="GO" id="GO:0003885">
    <property type="term" value="F:D-arabinono-1,4-lactone oxidase activity"/>
    <property type="evidence" value="ECO:0007669"/>
    <property type="project" value="InterPro"/>
</dbReference>
<dbReference type="PIRSF" id="PIRSF000136">
    <property type="entry name" value="LGO_GLO"/>
    <property type="match status" value="1"/>
</dbReference>
<dbReference type="AlphaFoldDB" id="A0A917AKV1"/>
<organism evidence="3 4">
    <name type="scientific">Nesterenkonia cremea</name>
    <dbReference type="NCBI Taxonomy" id="1882340"/>
    <lineage>
        <taxon>Bacteria</taxon>
        <taxon>Bacillati</taxon>
        <taxon>Actinomycetota</taxon>
        <taxon>Actinomycetes</taxon>
        <taxon>Micrococcales</taxon>
        <taxon>Micrococcaceae</taxon>
        <taxon>Nesterenkonia</taxon>
    </lineage>
</organism>
<feature type="domain" description="FAD-binding PCMH-type" evidence="2">
    <location>
        <begin position="20"/>
        <end position="184"/>
    </location>
</feature>
<evidence type="ECO:0000259" key="2">
    <source>
        <dbReference type="PROSITE" id="PS51387"/>
    </source>
</evidence>
<accession>A0A917AKV1</accession>
<dbReference type="InterPro" id="IPR036318">
    <property type="entry name" value="FAD-bd_PCMH-like_sf"/>
</dbReference>
<evidence type="ECO:0000313" key="3">
    <source>
        <dbReference type="EMBL" id="GGE58919.1"/>
    </source>
</evidence>
<dbReference type="SUPFAM" id="SSF56176">
    <property type="entry name" value="FAD-binding/transporter-associated domain-like"/>
    <property type="match status" value="1"/>
</dbReference>
<dbReference type="Proteomes" id="UP000633136">
    <property type="component" value="Unassembled WGS sequence"/>
</dbReference>
<dbReference type="Gene3D" id="1.10.45.10">
    <property type="entry name" value="Vanillyl-alcohol Oxidase, Chain A, domain 4"/>
    <property type="match status" value="1"/>
</dbReference>
<proteinExistence type="predicted"/>
<evidence type="ECO:0000256" key="1">
    <source>
        <dbReference type="ARBA" id="ARBA00023002"/>
    </source>
</evidence>
<dbReference type="Gene3D" id="3.30.70.2520">
    <property type="match status" value="1"/>
</dbReference>
<dbReference type="GO" id="GO:0080049">
    <property type="term" value="F:L-gulono-1,4-lactone dehydrogenase activity"/>
    <property type="evidence" value="ECO:0007669"/>
    <property type="project" value="TreeGrafter"/>
</dbReference>
<dbReference type="InterPro" id="IPR016167">
    <property type="entry name" value="FAD-bd_PCMH_sub1"/>
</dbReference>
<dbReference type="Gene3D" id="3.30.465.10">
    <property type="match status" value="1"/>
</dbReference>
<dbReference type="InterPro" id="IPR007173">
    <property type="entry name" value="ALO_C"/>
</dbReference>
<comment type="caution">
    <text evidence="3">The sequence shown here is derived from an EMBL/GenBank/DDBJ whole genome shotgun (WGS) entry which is preliminary data.</text>
</comment>
<dbReference type="Pfam" id="PF04030">
    <property type="entry name" value="ALO"/>
    <property type="match status" value="1"/>
</dbReference>
<dbReference type="InterPro" id="IPR016169">
    <property type="entry name" value="FAD-bd_PCMH_sub2"/>
</dbReference>
<dbReference type="Gene3D" id="3.30.70.2530">
    <property type="match status" value="1"/>
</dbReference>
<sequence>MGMEPASESSAAEINWAGNQRYSAARLLRPESVEELQGEVKQAQRLKVVGSRHSFNTIADTTGDLMELSALPRSFELSEGGATVTVDAGMRYGELARRLQEQGRALPNMASLPHITVAGSVATGTHGSGDALPPLSSAVSAVELVLADGSHHTLRRGDADFGAAVVNLGALGVVVRLSLDTVPTFEVRQDVYDGLSWEAVQDGVEELMGSAYSVSLFTRWSGERFGHAWLKSVGEPPRELAGVTALRHDIGLVEGAVERTTAQSGQWGSWDQRLPHFLLDFTPSNGSELQSEYLLPREHAGEAVRRLRTLGDAMEPHLLISEVRTMAADDQWMSPAWGRGTVGFHFTWRQRVEEVAQLLPRLEEALMPLGARAHWGKLAAVEVAGAAYPKLPDFREVAHRLDPDGVFRNTFLDQHVFEG</sequence>
<keyword evidence="4" id="KW-1185">Reference proteome</keyword>
<evidence type="ECO:0000313" key="4">
    <source>
        <dbReference type="Proteomes" id="UP000633136"/>
    </source>
</evidence>
<keyword evidence="1" id="KW-0560">Oxidoreductase</keyword>